<proteinExistence type="predicted"/>
<dbReference type="RefSeq" id="WP_345230388.1">
    <property type="nucleotide sequence ID" value="NZ_BAABIQ010000005.1"/>
</dbReference>
<accession>A0ABP9AJQ0</accession>
<feature type="domain" description="DUF1543" evidence="1">
    <location>
        <begin position="18"/>
        <end position="67"/>
    </location>
</feature>
<organism evidence="2 3">
    <name type="scientific">Olivibacter ginsenosidimutans</name>
    <dbReference type="NCBI Taxonomy" id="1176537"/>
    <lineage>
        <taxon>Bacteria</taxon>
        <taxon>Pseudomonadati</taxon>
        <taxon>Bacteroidota</taxon>
        <taxon>Sphingobacteriia</taxon>
        <taxon>Sphingobacteriales</taxon>
        <taxon>Sphingobacteriaceae</taxon>
        <taxon>Olivibacter</taxon>
    </lineage>
</organism>
<dbReference type="Proteomes" id="UP001501411">
    <property type="component" value="Unassembled WGS sequence"/>
</dbReference>
<dbReference type="Pfam" id="PF07566">
    <property type="entry name" value="DUF1543"/>
    <property type="match status" value="1"/>
</dbReference>
<dbReference type="Gene3D" id="3.10.20.10">
    <property type="match status" value="2"/>
</dbReference>
<keyword evidence="3" id="KW-1185">Reference proteome</keyword>
<reference evidence="3" key="1">
    <citation type="journal article" date="2019" name="Int. J. Syst. Evol. Microbiol.">
        <title>The Global Catalogue of Microorganisms (GCM) 10K type strain sequencing project: providing services to taxonomists for standard genome sequencing and annotation.</title>
        <authorList>
            <consortium name="The Broad Institute Genomics Platform"/>
            <consortium name="The Broad Institute Genome Sequencing Center for Infectious Disease"/>
            <person name="Wu L."/>
            <person name="Ma J."/>
        </authorList>
    </citation>
    <scope>NUCLEOTIDE SEQUENCE [LARGE SCALE GENOMIC DNA]</scope>
    <source>
        <strain evidence="3">JCM 18200</strain>
    </source>
</reference>
<evidence type="ECO:0000259" key="1">
    <source>
        <dbReference type="Pfam" id="PF07566"/>
    </source>
</evidence>
<evidence type="ECO:0000313" key="2">
    <source>
        <dbReference type="EMBL" id="GAA4782442.1"/>
    </source>
</evidence>
<comment type="caution">
    <text evidence="2">The sequence shown here is derived from an EMBL/GenBank/DDBJ whole genome shotgun (WGS) entry which is preliminary data.</text>
</comment>
<sequence length="187" mass="21647">MKKKLYMLLLGCKPHNRFTEQHDVFFGIGESLQDLVPSIIAFWPEAEGKIHIDAWRTVSNVNGYTLQIIPANGIQNMEKNNNHLFFLNLGGYKENDFEEYHYKLLVVAPDKASAIRQAKHTAFFKHNASPHIDDKYGVDVDDIYEIDEILAPSFKENYHLLISESLTATREDDIHPEYIKLDRLKDI</sequence>
<protein>
    <recommendedName>
        <fullName evidence="1">DUF1543 domain-containing protein</fullName>
    </recommendedName>
</protein>
<evidence type="ECO:0000313" key="3">
    <source>
        <dbReference type="Proteomes" id="UP001501411"/>
    </source>
</evidence>
<name>A0ABP9AJQ0_9SPHI</name>
<dbReference type="EMBL" id="BAABIQ010000005">
    <property type="protein sequence ID" value="GAA4782442.1"/>
    <property type="molecule type" value="Genomic_DNA"/>
</dbReference>
<dbReference type="InterPro" id="IPR011440">
    <property type="entry name" value="DUF1543"/>
</dbReference>
<gene>
    <name evidence="2" type="ORF">GCM10023231_07630</name>
</gene>